<comment type="caution">
    <text evidence="1">The sequence shown here is derived from an EMBL/GenBank/DDBJ whole genome shotgun (WGS) entry which is preliminary data.</text>
</comment>
<dbReference type="EMBL" id="JAATEP010000078">
    <property type="protein sequence ID" value="NJP97980.1"/>
    <property type="molecule type" value="Genomic_DNA"/>
</dbReference>
<accession>A0ABX1BJS0</accession>
<protein>
    <recommendedName>
        <fullName evidence="3">SAVED domain-containing protein</fullName>
    </recommendedName>
</protein>
<proteinExistence type="predicted"/>
<evidence type="ECO:0000313" key="2">
    <source>
        <dbReference type="Proteomes" id="UP000696294"/>
    </source>
</evidence>
<evidence type="ECO:0000313" key="1">
    <source>
        <dbReference type="EMBL" id="NJP97980.1"/>
    </source>
</evidence>
<dbReference type="Proteomes" id="UP000696294">
    <property type="component" value="Unassembled WGS sequence"/>
</dbReference>
<keyword evidence="2" id="KW-1185">Reference proteome</keyword>
<evidence type="ECO:0008006" key="3">
    <source>
        <dbReference type="Google" id="ProtNLM"/>
    </source>
</evidence>
<gene>
    <name evidence="1" type="ORF">HCN51_52630</name>
</gene>
<sequence length="140" mass="15377">MAKVIEEPEFEADREGRAIALIVHLSDNPQMVAEALLAARQGCIDTRGNEEKCRAALVIDGGSANIPETRHDFELAVRLIYTAWRTWNAARPQFAGLQPRLFLAAPASAALALGWLLGHKMRAVPHPYQKFEVGEPCTSS</sequence>
<name>A0ABX1BJS0_9ACTN</name>
<reference evidence="1 2" key="1">
    <citation type="submission" date="2020-03" db="EMBL/GenBank/DDBJ databases">
        <title>WGS of actinomycetes isolated from Thailand.</title>
        <authorList>
            <person name="Thawai C."/>
        </authorList>
    </citation>
    <scope>NUCLEOTIDE SEQUENCE [LARGE SCALE GENOMIC DNA]</scope>
    <source>
        <strain evidence="1 2">FMUSA5-5</strain>
    </source>
</reference>
<organism evidence="1 2">
    <name type="scientific">Nonomuraea composti</name>
    <dbReference type="NCBI Taxonomy" id="2720023"/>
    <lineage>
        <taxon>Bacteria</taxon>
        <taxon>Bacillati</taxon>
        <taxon>Actinomycetota</taxon>
        <taxon>Actinomycetes</taxon>
        <taxon>Streptosporangiales</taxon>
        <taxon>Streptosporangiaceae</taxon>
        <taxon>Nonomuraea</taxon>
    </lineage>
</organism>
<dbReference type="RefSeq" id="WP_168021099.1">
    <property type="nucleotide sequence ID" value="NZ_JAATEP010000078.1"/>
</dbReference>